<evidence type="ECO:0000313" key="1">
    <source>
        <dbReference type="EMBL" id="KAI3713458.1"/>
    </source>
</evidence>
<name>A0ACB9AUG4_9ASTR</name>
<reference evidence="2" key="1">
    <citation type="journal article" date="2022" name="Mol. Ecol. Resour.">
        <title>The genomes of chicory, endive, great burdock and yacon provide insights into Asteraceae palaeo-polyploidization history and plant inulin production.</title>
        <authorList>
            <person name="Fan W."/>
            <person name="Wang S."/>
            <person name="Wang H."/>
            <person name="Wang A."/>
            <person name="Jiang F."/>
            <person name="Liu H."/>
            <person name="Zhao H."/>
            <person name="Xu D."/>
            <person name="Zhang Y."/>
        </authorList>
    </citation>
    <scope>NUCLEOTIDE SEQUENCE [LARGE SCALE GENOMIC DNA]</scope>
    <source>
        <strain evidence="2">cv. Yunnan</strain>
    </source>
</reference>
<protein>
    <submittedName>
        <fullName evidence="1">Uncharacterized protein</fullName>
    </submittedName>
</protein>
<proteinExistence type="predicted"/>
<accession>A0ACB9AUG4</accession>
<keyword evidence="2" id="KW-1185">Reference proteome</keyword>
<dbReference type="Proteomes" id="UP001056120">
    <property type="component" value="Linkage Group LG24"/>
</dbReference>
<evidence type="ECO:0000313" key="2">
    <source>
        <dbReference type="Proteomes" id="UP001056120"/>
    </source>
</evidence>
<dbReference type="EMBL" id="CM042041">
    <property type="protein sequence ID" value="KAI3713458.1"/>
    <property type="molecule type" value="Genomic_DNA"/>
</dbReference>
<reference evidence="1 2" key="2">
    <citation type="journal article" date="2022" name="Mol. Ecol. Resour.">
        <title>The genomes of chicory, endive, great burdock and yacon provide insights into Asteraceae paleo-polyploidization history and plant inulin production.</title>
        <authorList>
            <person name="Fan W."/>
            <person name="Wang S."/>
            <person name="Wang H."/>
            <person name="Wang A."/>
            <person name="Jiang F."/>
            <person name="Liu H."/>
            <person name="Zhao H."/>
            <person name="Xu D."/>
            <person name="Zhang Y."/>
        </authorList>
    </citation>
    <scope>NUCLEOTIDE SEQUENCE [LARGE SCALE GENOMIC DNA]</scope>
    <source>
        <strain evidence="2">cv. Yunnan</strain>
        <tissue evidence="1">Leaves</tissue>
    </source>
</reference>
<organism evidence="1 2">
    <name type="scientific">Smallanthus sonchifolius</name>
    <dbReference type="NCBI Taxonomy" id="185202"/>
    <lineage>
        <taxon>Eukaryota</taxon>
        <taxon>Viridiplantae</taxon>
        <taxon>Streptophyta</taxon>
        <taxon>Embryophyta</taxon>
        <taxon>Tracheophyta</taxon>
        <taxon>Spermatophyta</taxon>
        <taxon>Magnoliopsida</taxon>
        <taxon>eudicotyledons</taxon>
        <taxon>Gunneridae</taxon>
        <taxon>Pentapetalae</taxon>
        <taxon>asterids</taxon>
        <taxon>campanulids</taxon>
        <taxon>Asterales</taxon>
        <taxon>Asteraceae</taxon>
        <taxon>Asteroideae</taxon>
        <taxon>Heliantheae alliance</taxon>
        <taxon>Millerieae</taxon>
        <taxon>Smallanthus</taxon>
    </lineage>
</organism>
<comment type="caution">
    <text evidence="1">The sequence shown here is derived from an EMBL/GenBank/DDBJ whole genome shotgun (WGS) entry which is preliminary data.</text>
</comment>
<sequence length="74" mass="8553">MHIVKERVYNAVKLIAKELTLLFSFLSFWYIHSLATLTNHSGNQPAISYHFHYSYTLRLQPGSLTPFSSLIILL</sequence>
<gene>
    <name evidence="1" type="ORF">L1987_72035</name>
</gene>